<keyword evidence="1" id="KW-1133">Transmembrane helix</keyword>
<dbReference type="RefSeq" id="WP_185118855.1">
    <property type="nucleotide sequence ID" value="NZ_JACJVQ010000005.1"/>
</dbReference>
<dbReference type="AlphaFoldDB" id="A0A841SQZ3"/>
<evidence type="ECO:0000256" key="1">
    <source>
        <dbReference type="SAM" id="Phobius"/>
    </source>
</evidence>
<dbReference type="EMBL" id="JACJVQ010000005">
    <property type="protein sequence ID" value="MBB6633622.1"/>
    <property type="molecule type" value="Genomic_DNA"/>
</dbReference>
<comment type="caution">
    <text evidence="2">The sequence shown here is derived from an EMBL/GenBank/DDBJ whole genome shotgun (WGS) entry which is preliminary data.</text>
</comment>
<keyword evidence="1" id="KW-0472">Membrane</keyword>
<evidence type="ECO:0000313" key="2">
    <source>
        <dbReference type="EMBL" id="MBB6633622.1"/>
    </source>
</evidence>
<keyword evidence="3" id="KW-1185">Reference proteome</keyword>
<protein>
    <submittedName>
        <fullName evidence="2">DUF2500 domain-containing protein</fullName>
    </submittedName>
</protein>
<accession>A0A841SQZ3</accession>
<dbReference type="Gene3D" id="2.40.50.660">
    <property type="match status" value="1"/>
</dbReference>
<evidence type="ECO:0000313" key="3">
    <source>
        <dbReference type="Proteomes" id="UP000535838"/>
    </source>
</evidence>
<dbReference type="Proteomes" id="UP000535838">
    <property type="component" value="Unassembled WGS sequence"/>
</dbReference>
<gene>
    <name evidence="2" type="ORF">H7B67_05840</name>
</gene>
<proteinExistence type="predicted"/>
<organism evidence="2 3">
    <name type="scientific">Cohnella thailandensis</name>
    <dbReference type="NCBI Taxonomy" id="557557"/>
    <lineage>
        <taxon>Bacteria</taxon>
        <taxon>Bacillati</taxon>
        <taxon>Bacillota</taxon>
        <taxon>Bacilli</taxon>
        <taxon>Bacillales</taxon>
        <taxon>Paenibacillaceae</taxon>
        <taxon>Cohnella</taxon>
    </lineage>
</organism>
<feature type="transmembrane region" description="Helical" evidence="1">
    <location>
        <begin position="20"/>
        <end position="40"/>
    </location>
</feature>
<name>A0A841SQZ3_9BACL</name>
<dbReference type="InterPro" id="IPR019635">
    <property type="entry name" value="DUF2500"/>
</dbReference>
<keyword evidence="1" id="KW-0812">Transmembrane</keyword>
<reference evidence="2 3" key="1">
    <citation type="submission" date="2020-08" db="EMBL/GenBank/DDBJ databases">
        <title>Cohnella phylogeny.</title>
        <authorList>
            <person name="Dunlap C."/>
        </authorList>
    </citation>
    <scope>NUCLEOTIDE SEQUENCE [LARGE SCALE GENOMIC DNA]</scope>
    <source>
        <strain evidence="2 3">DSM 25241</strain>
    </source>
</reference>
<sequence>MGTNFGEPGFGDMLGEMPAFFKIFGGLVIVLVVGGFLYVIGKGLTTWTSNNAAELMQRPCRVVDKRTEVWGGSGDSSANTSYYITFEFEDHTRIELQVRANQYGLIAVGDTGELMYQGTRFKEFNRALSV</sequence>
<dbReference type="Pfam" id="PF10694">
    <property type="entry name" value="DUF2500"/>
    <property type="match status" value="1"/>
</dbReference>